<organism evidence="1 2">
    <name type="scientific">Planococcus donghaensis</name>
    <dbReference type="NCBI Taxonomy" id="414778"/>
    <lineage>
        <taxon>Bacteria</taxon>
        <taxon>Bacillati</taxon>
        <taxon>Bacillota</taxon>
        <taxon>Bacilli</taxon>
        <taxon>Bacillales</taxon>
        <taxon>Caryophanaceae</taxon>
        <taxon>Planococcus</taxon>
    </lineage>
</organism>
<name>A0A1C7EIK3_9BACL</name>
<evidence type="ECO:0000313" key="2">
    <source>
        <dbReference type="Proteomes" id="UP000092495"/>
    </source>
</evidence>
<gene>
    <name evidence="1" type="ORF">BCM40_07375</name>
</gene>
<proteinExistence type="predicted"/>
<dbReference type="RefSeq" id="WP_065526236.1">
    <property type="nucleotide sequence ID" value="NZ_CP016543.2"/>
</dbReference>
<reference evidence="1" key="1">
    <citation type="submission" date="2016-10" db="EMBL/GenBank/DDBJ databases">
        <authorList>
            <person name="See-Too W.S."/>
        </authorList>
    </citation>
    <scope>NUCLEOTIDE SEQUENCE</scope>
    <source>
        <strain evidence="1">DSM 22276</strain>
    </source>
</reference>
<dbReference type="Proteomes" id="UP000092495">
    <property type="component" value="Chromosome"/>
</dbReference>
<protein>
    <submittedName>
        <fullName evidence="1">Uncharacterized protein</fullName>
    </submittedName>
</protein>
<dbReference type="EMBL" id="CP016543">
    <property type="protein sequence ID" value="ANU23197.1"/>
    <property type="molecule type" value="Genomic_DNA"/>
</dbReference>
<keyword evidence="2" id="KW-1185">Reference proteome</keyword>
<evidence type="ECO:0000313" key="1">
    <source>
        <dbReference type="EMBL" id="ANU23197.1"/>
    </source>
</evidence>
<dbReference type="AlphaFoldDB" id="A0A1C7EIK3"/>
<accession>A0A1C7EIK3</accession>
<sequence>MEQVLYLPQERITYFFLKSKDVHVEEGNTYITCFARLTREVLIEKDDEEQTQIQTFWVDINELRFDQASKKLRDLPNCMHRYEITKEVFYNMYQLSKKCPEEIFHVIPYHKKSTCEKFVN</sequence>
<dbReference type="KEGG" id="pdg:BCM40_07375"/>
<dbReference type="OrthoDB" id="2453941at2"/>